<evidence type="ECO:0000256" key="1">
    <source>
        <dbReference type="SAM" id="MobiDB-lite"/>
    </source>
</evidence>
<organism evidence="3 4">
    <name type="scientific">Polyporus arcularius HHB13444</name>
    <dbReference type="NCBI Taxonomy" id="1314778"/>
    <lineage>
        <taxon>Eukaryota</taxon>
        <taxon>Fungi</taxon>
        <taxon>Dikarya</taxon>
        <taxon>Basidiomycota</taxon>
        <taxon>Agaricomycotina</taxon>
        <taxon>Agaricomycetes</taxon>
        <taxon>Polyporales</taxon>
        <taxon>Polyporaceae</taxon>
        <taxon>Polyporus</taxon>
    </lineage>
</organism>
<evidence type="ECO:0000313" key="3">
    <source>
        <dbReference type="EMBL" id="TFK79651.1"/>
    </source>
</evidence>
<gene>
    <name evidence="3" type="ORF">K466DRAFT_8122</name>
</gene>
<dbReference type="InParanoid" id="A0A5C3NQX2"/>
<protein>
    <submittedName>
        <fullName evidence="3">Uncharacterized protein</fullName>
    </submittedName>
</protein>
<name>A0A5C3NQX2_9APHY</name>
<keyword evidence="4" id="KW-1185">Reference proteome</keyword>
<dbReference type="Proteomes" id="UP000308197">
    <property type="component" value="Unassembled WGS sequence"/>
</dbReference>
<keyword evidence="2" id="KW-0732">Signal</keyword>
<dbReference type="EMBL" id="ML211970">
    <property type="protein sequence ID" value="TFK79651.1"/>
    <property type="molecule type" value="Genomic_DNA"/>
</dbReference>
<feature type="region of interest" description="Disordered" evidence="1">
    <location>
        <begin position="107"/>
        <end position="142"/>
    </location>
</feature>
<dbReference type="AlphaFoldDB" id="A0A5C3NQX2"/>
<feature type="chain" id="PRO_5022683585" evidence="2">
    <location>
        <begin position="23"/>
        <end position="355"/>
    </location>
</feature>
<feature type="region of interest" description="Disordered" evidence="1">
    <location>
        <begin position="256"/>
        <end position="308"/>
    </location>
</feature>
<sequence length="355" mass="34760">MVRMVVGVTSGVWVMISVTVDAGLLIAGVATGSEAEGVLPVGALAGTATESAGTLTGSEAEGALTGSEGEGALTGIEDRIAPTGSEGVSIGSARALGAFVGALTGSEGAPTAGGPTGRDGAAAEGTATEGALGDGTAMEGVPTAGWLSDRAAMEGAATEGVLIAGRLTGSEGSPLIGSASTGALAGAPTAGMLIGGMIAGSPEGMGTGRLVARALIDTPRAIDGTLNDGTRGRAMGRLGAATGILIAGPPMDGLANFGAPTSGLTEGTPTPLTGSEGKTGRLESPGRNSSTNSEDDNSRESGELRGEHVHIETDFDPTEFSEAHKEVATRSSRLNGACKYSVVLIRTNSRLGWAR</sequence>
<feature type="compositionally biased region" description="Low complexity" evidence="1">
    <location>
        <begin position="118"/>
        <end position="137"/>
    </location>
</feature>
<accession>A0A5C3NQX2</accession>
<reference evidence="3 4" key="1">
    <citation type="journal article" date="2019" name="Nat. Ecol. Evol.">
        <title>Megaphylogeny resolves global patterns of mushroom evolution.</title>
        <authorList>
            <person name="Varga T."/>
            <person name="Krizsan K."/>
            <person name="Foldi C."/>
            <person name="Dima B."/>
            <person name="Sanchez-Garcia M."/>
            <person name="Sanchez-Ramirez S."/>
            <person name="Szollosi G.J."/>
            <person name="Szarkandi J.G."/>
            <person name="Papp V."/>
            <person name="Albert L."/>
            <person name="Andreopoulos W."/>
            <person name="Angelini C."/>
            <person name="Antonin V."/>
            <person name="Barry K.W."/>
            <person name="Bougher N.L."/>
            <person name="Buchanan P."/>
            <person name="Buyck B."/>
            <person name="Bense V."/>
            <person name="Catcheside P."/>
            <person name="Chovatia M."/>
            <person name="Cooper J."/>
            <person name="Damon W."/>
            <person name="Desjardin D."/>
            <person name="Finy P."/>
            <person name="Geml J."/>
            <person name="Haridas S."/>
            <person name="Hughes K."/>
            <person name="Justo A."/>
            <person name="Karasinski D."/>
            <person name="Kautmanova I."/>
            <person name="Kiss B."/>
            <person name="Kocsube S."/>
            <person name="Kotiranta H."/>
            <person name="LaButti K.M."/>
            <person name="Lechner B.E."/>
            <person name="Liimatainen K."/>
            <person name="Lipzen A."/>
            <person name="Lukacs Z."/>
            <person name="Mihaltcheva S."/>
            <person name="Morgado L.N."/>
            <person name="Niskanen T."/>
            <person name="Noordeloos M.E."/>
            <person name="Ohm R.A."/>
            <person name="Ortiz-Santana B."/>
            <person name="Ovrebo C."/>
            <person name="Racz N."/>
            <person name="Riley R."/>
            <person name="Savchenko A."/>
            <person name="Shiryaev A."/>
            <person name="Soop K."/>
            <person name="Spirin V."/>
            <person name="Szebenyi C."/>
            <person name="Tomsovsky M."/>
            <person name="Tulloss R.E."/>
            <person name="Uehling J."/>
            <person name="Grigoriev I.V."/>
            <person name="Vagvolgyi C."/>
            <person name="Papp T."/>
            <person name="Martin F.M."/>
            <person name="Miettinen O."/>
            <person name="Hibbett D.S."/>
            <person name="Nagy L.G."/>
        </authorList>
    </citation>
    <scope>NUCLEOTIDE SEQUENCE [LARGE SCALE GENOMIC DNA]</scope>
    <source>
        <strain evidence="3 4">HHB13444</strain>
    </source>
</reference>
<evidence type="ECO:0000313" key="4">
    <source>
        <dbReference type="Proteomes" id="UP000308197"/>
    </source>
</evidence>
<feature type="compositionally biased region" description="Low complexity" evidence="1">
    <location>
        <begin position="261"/>
        <end position="276"/>
    </location>
</feature>
<proteinExistence type="predicted"/>
<evidence type="ECO:0000256" key="2">
    <source>
        <dbReference type="SAM" id="SignalP"/>
    </source>
</evidence>
<feature type="compositionally biased region" description="Basic and acidic residues" evidence="1">
    <location>
        <begin position="296"/>
        <end position="308"/>
    </location>
</feature>
<feature type="signal peptide" evidence="2">
    <location>
        <begin position="1"/>
        <end position="22"/>
    </location>
</feature>